<dbReference type="AlphaFoldDB" id="A0A8S9L2S1"/>
<gene>
    <name evidence="1" type="ORF">F2Q70_00027221</name>
</gene>
<comment type="caution">
    <text evidence="1">The sequence shown here is derived from an EMBL/GenBank/DDBJ whole genome shotgun (WGS) entry which is preliminary data.</text>
</comment>
<proteinExistence type="predicted"/>
<name>A0A8S9L2S1_BRACR</name>
<protein>
    <submittedName>
        <fullName evidence="1">Uncharacterized protein</fullName>
    </submittedName>
</protein>
<organism evidence="1">
    <name type="scientific">Brassica cretica</name>
    <name type="common">Mustard</name>
    <dbReference type="NCBI Taxonomy" id="69181"/>
    <lineage>
        <taxon>Eukaryota</taxon>
        <taxon>Viridiplantae</taxon>
        <taxon>Streptophyta</taxon>
        <taxon>Embryophyta</taxon>
        <taxon>Tracheophyta</taxon>
        <taxon>Spermatophyta</taxon>
        <taxon>Magnoliopsida</taxon>
        <taxon>eudicotyledons</taxon>
        <taxon>Gunneridae</taxon>
        <taxon>Pentapetalae</taxon>
        <taxon>rosids</taxon>
        <taxon>malvids</taxon>
        <taxon>Brassicales</taxon>
        <taxon>Brassicaceae</taxon>
        <taxon>Brassiceae</taxon>
        <taxon>Brassica</taxon>
    </lineage>
</organism>
<evidence type="ECO:0000313" key="1">
    <source>
        <dbReference type="EMBL" id="KAF2601624.1"/>
    </source>
</evidence>
<sequence>MNRLPHIAVYISSPCQSRRPPPPLFVVAVLLLYSSSPSSSIAVSTKLSRLGLLSFSSTTTASFLCHLHRTNSSDPVCQRSPHVSAYLLLLAGFHLHHPR</sequence>
<accession>A0A8S9L2S1</accession>
<reference evidence="1" key="1">
    <citation type="submission" date="2019-12" db="EMBL/GenBank/DDBJ databases">
        <title>Genome sequencing and annotation of Brassica cretica.</title>
        <authorList>
            <person name="Studholme D.J."/>
            <person name="Sarris P.F."/>
        </authorList>
    </citation>
    <scope>NUCLEOTIDE SEQUENCE</scope>
    <source>
        <strain evidence="1">PFS-102/07</strain>
        <tissue evidence="1">Leaf</tissue>
    </source>
</reference>
<dbReference type="EMBL" id="QGKY02000094">
    <property type="protein sequence ID" value="KAF2601624.1"/>
    <property type="molecule type" value="Genomic_DNA"/>
</dbReference>